<dbReference type="SUPFAM" id="SSF47576">
    <property type="entry name" value="Calponin-homology domain, CH-domain"/>
    <property type="match status" value="1"/>
</dbReference>
<dbReference type="PROSITE" id="PS50023">
    <property type="entry name" value="LIM_DOMAIN_2"/>
    <property type="match status" value="1"/>
</dbReference>
<feature type="domain" description="LIM zinc-binding" evidence="19">
    <location>
        <begin position="193"/>
        <end position="255"/>
    </location>
</feature>
<dbReference type="PANTHER" id="PTHR23167:SF87">
    <property type="entry name" value="MICAL-LIKE PROTEIN 2"/>
    <property type="match status" value="1"/>
</dbReference>
<feature type="region of interest" description="Disordered" evidence="17">
    <location>
        <begin position="361"/>
        <end position="963"/>
    </location>
</feature>
<dbReference type="Gene3D" id="2.10.110.10">
    <property type="entry name" value="Cysteine Rich Protein"/>
    <property type="match status" value="1"/>
</dbReference>
<dbReference type="CDD" id="cd21253">
    <property type="entry name" value="CH_MICALL2"/>
    <property type="match status" value="1"/>
</dbReference>
<evidence type="ECO:0000256" key="9">
    <source>
        <dbReference type="ARBA" id="ARBA00022753"/>
    </source>
</evidence>
<dbReference type="GeneTree" id="ENSGT00940000160222"/>
<feature type="compositionally biased region" description="Polar residues" evidence="17">
    <location>
        <begin position="828"/>
        <end position="837"/>
    </location>
</feature>
<keyword evidence="13" id="KW-0472">Membrane</keyword>
<feature type="compositionally biased region" description="Polar residues" evidence="17">
    <location>
        <begin position="270"/>
        <end position="309"/>
    </location>
</feature>
<dbReference type="OrthoDB" id="10017054at2759"/>
<dbReference type="InterPro" id="IPR050540">
    <property type="entry name" value="F-actin_Monoox_Mical"/>
</dbReference>
<evidence type="ECO:0000256" key="17">
    <source>
        <dbReference type="SAM" id="MobiDB-lite"/>
    </source>
</evidence>
<evidence type="ECO:0000259" key="19">
    <source>
        <dbReference type="PROSITE" id="PS50023"/>
    </source>
</evidence>
<feature type="compositionally biased region" description="Basic and acidic residues" evidence="17">
    <location>
        <begin position="580"/>
        <end position="592"/>
    </location>
</feature>
<evidence type="ECO:0000256" key="16">
    <source>
        <dbReference type="PROSITE-ProRule" id="PRU00125"/>
    </source>
</evidence>
<evidence type="ECO:0000256" key="6">
    <source>
        <dbReference type="ARBA" id="ARBA00022490"/>
    </source>
</evidence>
<dbReference type="InterPro" id="IPR001715">
    <property type="entry name" value="CH_dom"/>
</dbReference>
<evidence type="ECO:0000256" key="8">
    <source>
        <dbReference type="ARBA" id="ARBA00022723"/>
    </source>
</evidence>
<evidence type="ECO:0000256" key="5">
    <source>
        <dbReference type="ARBA" id="ARBA00022475"/>
    </source>
</evidence>
<dbReference type="PANTHER" id="PTHR23167">
    <property type="entry name" value="CALPONIN HOMOLOGY DOMAIN-CONTAINING PROTEIN DDB_G0272472-RELATED"/>
    <property type="match status" value="1"/>
</dbReference>
<feature type="compositionally biased region" description="Polar residues" evidence="17">
    <location>
        <begin position="251"/>
        <end position="261"/>
    </location>
</feature>
<feature type="compositionally biased region" description="Basic and acidic residues" evidence="17">
    <location>
        <begin position="865"/>
        <end position="877"/>
    </location>
</feature>
<keyword evidence="12" id="KW-0175">Coiled coil</keyword>
<feature type="region of interest" description="Disordered" evidence="17">
    <location>
        <begin position="251"/>
        <end position="349"/>
    </location>
</feature>
<feature type="compositionally biased region" description="Polar residues" evidence="17">
    <location>
        <begin position="408"/>
        <end position="419"/>
    </location>
</feature>
<dbReference type="SUPFAM" id="SSF57716">
    <property type="entry name" value="Glucocorticoid receptor-like (DNA-binding domain)"/>
    <property type="match status" value="2"/>
</dbReference>
<evidence type="ECO:0000256" key="3">
    <source>
        <dbReference type="ARBA" id="ARBA00004245"/>
    </source>
</evidence>
<dbReference type="CDD" id="cd09444">
    <property type="entry name" value="LIM_Mical_like_1"/>
    <property type="match status" value="1"/>
</dbReference>
<keyword evidence="5" id="KW-1003">Cell membrane</keyword>
<feature type="domain" description="Calponin-homology (CH)" evidence="18">
    <location>
        <begin position="14"/>
        <end position="120"/>
    </location>
</feature>
<dbReference type="Ensembl" id="ENSLLET00000046687.1">
    <property type="protein sequence ID" value="ENSLLEP00000044893.1"/>
    <property type="gene ID" value="ENSLLEG00000028456.1"/>
</dbReference>
<dbReference type="GO" id="GO:0055037">
    <property type="term" value="C:recycling endosome"/>
    <property type="evidence" value="ECO:0007669"/>
    <property type="project" value="UniProtKB-SubCell"/>
</dbReference>
<organism evidence="21 22">
    <name type="scientific">Leptobrachium leishanense</name>
    <name type="common">Leishan spiny toad</name>
    <dbReference type="NCBI Taxonomy" id="445787"/>
    <lineage>
        <taxon>Eukaryota</taxon>
        <taxon>Metazoa</taxon>
        <taxon>Chordata</taxon>
        <taxon>Craniata</taxon>
        <taxon>Vertebrata</taxon>
        <taxon>Euteleostomi</taxon>
        <taxon>Amphibia</taxon>
        <taxon>Batrachia</taxon>
        <taxon>Anura</taxon>
        <taxon>Pelobatoidea</taxon>
        <taxon>Megophryidae</taxon>
        <taxon>Leptobrachium</taxon>
    </lineage>
</organism>
<keyword evidence="6" id="KW-0963">Cytoplasm</keyword>
<feature type="compositionally biased region" description="Polar residues" evidence="17">
    <location>
        <begin position="809"/>
        <end position="820"/>
    </location>
</feature>
<keyword evidence="15" id="KW-0966">Cell projection</keyword>
<dbReference type="Pfam" id="PF12130">
    <property type="entry name" value="bMERB_dom"/>
    <property type="match status" value="1"/>
</dbReference>
<feature type="compositionally biased region" description="Low complexity" evidence="17">
    <location>
        <begin position="433"/>
        <end position="456"/>
    </location>
</feature>
<evidence type="ECO:0000259" key="18">
    <source>
        <dbReference type="PROSITE" id="PS50021"/>
    </source>
</evidence>
<feature type="compositionally biased region" description="Polar residues" evidence="17">
    <location>
        <begin position="882"/>
        <end position="893"/>
    </location>
</feature>
<evidence type="ECO:0000256" key="13">
    <source>
        <dbReference type="ARBA" id="ARBA00023136"/>
    </source>
</evidence>
<feature type="compositionally biased region" description="Polar residues" evidence="17">
    <location>
        <begin position="921"/>
        <end position="931"/>
    </location>
</feature>
<reference evidence="21" key="1">
    <citation type="submission" date="2025-08" db="UniProtKB">
        <authorList>
            <consortium name="Ensembl"/>
        </authorList>
    </citation>
    <scope>IDENTIFICATION</scope>
</reference>
<keyword evidence="8 16" id="KW-0479">Metal-binding</keyword>
<feature type="compositionally biased region" description="Polar residues" evidence="17">
    <location>
        <begin position="597"/>
        <end position="768"/>
    </location>
</feature>
<feature type="compositionally biased region" description="Basic and acidic residues" evidence="17">
    <location>
        <begin position="838"/>
        <end position="857"/>
    </location>
</feature>
<evidence type="ECO:0000256" key="10">
    <source>
        <dbReference type="ARBA" id="ARBA00022833"/>
    </source>
</evidence>
<keyword evidence="11 16" id="KW-0440">LIM domain</keyword>
<feature type="compositionally biased region" description="Polar residues" evidence="17">
    <location>
        <begin position="337"/>
        <end position="349"/>
    </location>
</feature>
<keyword evidence="14" id="KW-0206">Cytoskeleton</keyword>
<evidence type="ECO:0000256" key="14">
    <source>
        <dbReference type="ARBA" id="ARBA00023212"/>
    </source>
</evidence>
<evidence type="ECO:0000256" key="7">
    <source>
        <dbReference type="ARBA" id="ARBA00022553"/>
    </source>
</evidence>
<evidence type="ECO:0000256" key="11">
    <source>
        <dbReference type="ARBA" id="ARBA00023038"/>
    </source>
</evidence>
<dbReference type="GO" id="GO:0046872">
    <property type="term" value="F:metal ion binding"/>
    <property type="evidence" value="ECO:0007669"/>
    <property type="project" value="UniProtKB-KW"/>
</dbReference>
<protein>
    <submittedName>
        <fullName evidence="21">MICAL like 2</fullName>
    </submittedName>
</protein>
<feature type="compositionally biased region" description="Basic and acidic residues" evidence="17">
    <location>
        <begin position="983"/>
        <end position="996"/>
    </location>
</feature>
<proteinExistence type="predicted"/>
<evidence type="ECO:0000259" key="20">
    <source>
        <dbReference type="PROSITE" id="PS51848"/>
    </source>
</evidence>
<feature type="region of interest" description="Disordered" evidence="17">
    <location>
        <begin position="976"/>
        <end position="1038"/>
    </location>
</feature>
<dbReference type="SMART" id="SM00033">
    <property type="entry name" value="CH"/>
    <property type="match status" value="1"/>
</dbReference>
<dbReference type="InterPro" id="IPR001781">
    <property type="entry name" value="Znf_LIM"/>
</dbReference>
<evidence type="ECO:0000256" key="1">
    <source>
        <dbReference type="ARBA" id="ARBA00004172"/>
    </source>
</evidence>
<dbReference type="GO" id="GO:0042995">
    <property type="term" value="C:cell projection"/>
    <property type="evidence" value="ECO:0007669"/>
    <property type="project" value="UniProtKB-SubCell"/>
</dbReference>
<evidence type="ECO:0000256" key="2">
    <source>
        <dbReference type="ARBA" id="ARBA00004202"/>
    </source>
</evidence>
<dbReference type="InterPro" id="IPR022735">
    <property type="entry name" value="bMERB_dom"/>
</dbReference>
<keyword evidence="22" id="KW-1185">Reference proteome</keyword>
<evidence type="ECO:0000256" key="4">
    <source>
        <dbReference type="ARBA" id="ARBA00004316"/>
    </source>
</evidence>
<evidence type="ECO:0000313" key="21">
    <source>
        <dbReference type="Ensembl" id="ENSLLEP00000044893.1"/>
    </source>
</evidence>
<feature type="domain" description="BMERB" evidence="20">
    <location>
        <begin position="1041"/>
        <end position="1188"/>
    </location>
</feature>
<dbReference type="FunFam" id="1.10.418.10:FF:000055">
    <property type="entry name" value="MICAL-like protein 2"/>
    <property type="match status" value="1"/>
</dbReference>
<dbReference type="GO" id="GO:0005856">
    <property type="term" value="C:cytoskeleton"/>
    <property type="evidence" value="ECO:0007669"/>
    <property type="project" value="UniProtKB-SubCell"/>
</dbReference>
<comment type="subcellular location">
    <subcellularLocation>
        <location evidence="2">Cell membrane</location>
        <topology evidence="2">Peripheral membrane protein</topology>
    </subcellularLocation>
    <subcellularLocation>
        <location evidence="4">Cell projection</location>
    </subcellularLocation>
    <subcellularLocation>
        <location evidence="3">Cytoplasm</location>
        <location evidence="3">Cytoskeleton</location>
    </subcellularLocation>
    <subcellularLocation>
        <location evidence="1">Recycling endosome</location>
    </subcellularLocation>
</comment>
<evidence type="ECO:0000256" key="12">
    <source>
        <dbReference type="ARBA" id="ARBA00023054"/>
    </source>
</evidence>
<feature type="compositionally biased region" description="Polar residues" evidence="17">
    <location>
        <begin position="570"/>
        <end position="579"/>
    </location>
</feature>
<dbReference type="PROSITE" id="PS51848">
    <property type="entry name" value="BMERB"/>
    <property type="match status" value="1"/>
</dbReference>
<feature type="compositionally biased region" description="Basic and acidic residues" evidence="17">
    <location>
        <begin position="1185"/>
        <end position="1207"/>
    </location>
</feature>
<keyword evidence="7" id="KW-0597">Phosphoprotein</keyword>
<dbReference type="SMART" id="SM00132">
    <property type="entry name" value="LIM"/>
    <property type="match status" value="1"/>
</dbReference>
<sequence length="1227" mass="134219">MSPSCVETRTACRMAAIKALQQWCKQQCDGYRDVSITNMTTSFRDGLAFCAILHKHRPDLIDFNSLSKENVYENNHLAFRVAEEKLGIPALLDAEDMVKLRVPDRLSMLTYVSQYYNYFHGRSPIGGLGAIKRPPEDTIEEPAGKKIISHAPPSQPHPAARTGHAFLKDNSVIENAPVRAGIKEIDSNGLVSSKCTVCGQHVHLVQRHMAEGKLYHRNCFKCKQCTRTLQPGNYKVGDAPGTFICSNHHPGSTSPVSSNAAPSGPYKPVTAQSGQHATSPASQGQANQTPSSKWSVASQPVQNGASNRTVVGFVGNNDSTQSVGPTAGQPGKVMHSDSLSNRSSPETTNRTAMGFYKTHKDSQNVGNAAEPEDPQKGTPASRTSETPPRVPLNIPAQAYLQSLKGKNDNTSSSPQNSVQKEAKKDPAASGQYTSPSNFTNTSTTLSPSSSGRWSASPVVKNEPKDDYSSQKPSSSAVKTKEARDKFFQSSTVVAEPTNNQSPGGRESPKITSSNGPGRPAALTPVSTKPEGQGEKEKARNKILMAIPSSPKSPVGTDEPKSDFFPPRNVDMSQGVSKTPVQKEDTERPIPKERKSKMPTSVPTPEPTKNITASSQPQSTKNTTAPSQPQSTKNTTAPSQPQSTKNTTAPSQPQSTKNTTVPSQPQSTKNTTAPSQPQSTKNTTAPSQPQSTKNTTAPSQPQSTKNTTAPSQPQSTNHTPWSSHPQSTNNKPGSNQPQSTNNTPWSSQPQTTKNTPGSNQHQPTKNTGSVYLELMKSIPGSNHPELTKTTPKITDIKTTNTTTPEKYPIPSTTGLSSTSRVQKGDNHTPKAQTPSSKVSKGEGPEEWRSMLKSVKDKPAAPGIQHNTEKPPLKEDKASPKKPISTTTTVINQDLSGKDRKPSQPVAFAPWEASKGDHKAPVVTTTITPNPSGKENKPAQRPTSPAAPTKEDNGEAKASNMPPKKKLLIVNVDLISDLPKPQQKWQDEDARKETEPIRWRSHWGSDEDASSPPAVPKDDKQSPYGDGYLKTSSWMDNQKGTSQTKLNSEYIPEEYIQEELQIIEQELDYLELRGVDMEKQLRSCDGDDSEDSLMVDWFKLIHEKQLLLRRESELNYISRTQVLESQQVDVDTELRNLMKKPDHMKNAKDRAREQELLEKLVLIVNDRSEIVECLDEDRIREKAEDEVMEAMMKRHSDSHQPKESPEPNLKKRSRFSISGLFKSKDKSKT</sequence>
<dbReference type="PROSITE" id="PS50021">
    <property type="entry name" value="CH"/>
    <property type="match status" value="1"/>
</dbReference>
<dbReference type="Gene3D" id="1.10.418.10">
    <property type="entry name" value="Calponin-like domain"/>
    <property type="match status" value="1"/>
</dbReference>
<evidence type="ECO:0000313" key="22">
    <source>
        <dbReference type="Proteomes" id="UP000694569"/>
    </source>
</evidence>
<feature type="region of interest" description="Disordered" evidence="17">
    <location>
        <begin position="1185"/>
        <end position="1227"/>
    </location>
</feature>
<dbReference type="InterPro" id="IPR036872">
    <property type="entry name" value="CH_dom_sf"/>
</dbReference>
<feature type="compositionally biased region" description="Polar residues" evidence="17">
    <location>
        <begin position="487"/>
        <end position="502"/>
    </location>
</feature>
<dbReference type="PROSITE" id="PS00478">
    <property type="entry name" value="LIM_DOMAIN_1"/>
    <property type="match status" value="1"/>
</dbReference>
<name>A0A8C5WKM5_9ANUR</name>
<reference evidence="21" key="2">
    <citation type="submission" date="2025-09" db="UniProtKB">
        <authorList>
            <consortium name="Ensembl"/>
        </authorList>
    </citation>
    <scope>IDENTIFICATION</scope>
</reference>
<dbReference type="GO" id="GO:0005886">
    <property type="term" value="C:plasma membrane"/>
    <property type="evidence" value="ECO:0007669"/>
    <property type="project" value="UniProtKB-SubCell"/>
</dbReference>
<feature type="compositionally biased region" description="Low complexity" evidence="17">
    <location>
        <begin position="786"/>
        <end position="808"/>
    </location>
</feature>
<accession>A0A8C5WKM5</accession>
<dbReference type="SMART" id="SM01203">
    <property type="entry name" value="DUF3585"/>
    <property type="match status" value="1"/>
</dbReference>
<evidence type="ECO:0000256" key="15">
    <source>
        <dbReference type="ARBA" id="ARBA00023273"/>
    </source>
</evidence>
<dbReference type="AlphaFoldDB" id="A0A8C5WKM5"/>
<keyword evidence="10 16" id="KW-0862">Zinc</keyword>
<dbReference type="Pfam" id="PF00307">
    <property type="entry name" value="CH"/>
    <property type="match status" value="1"/>
</dbReference>
<keyword evidence="9" id="KW-0967">Endosome</keyword>
<dbReference type="Proteomes" id="UP000694569">
    <property type="component" value="Unplaced"/>
</dbReference>
<gene>
    <name evidence="21" type="primary">MICALL2</name>
</gene>
<feature type="compositionally biased region" description="Polar residues" evidence="17">
    <location>
        <begin position="1028"/>
        <end position="1038"/>
    </location>
</feature>
<dbReference type="Pfam" id="PF00412">
    <property type="entry name" value="LIM"/>
    <property type="match status" value="1"/>
</dbReference>